<evidence type="ECO:0000256" key="1">
    <source>
        <dbReference type="SAM" id="MobiDB-lite"/>
    </source>
</evidence>
<reference evidence="3 4" key="1">
    <citation type="journal article" date="2019" name="Sci. Rep.">
        <title>A high-quality genome of Eragrostis curvula grass provides insights into Poaceae evolution and supports new strategies to enhance forage quality.</title>
        <authorList>
            <person name="Carballo J."/>
            <person name="Santos B.A.C.M."/>
            <person name="Zappacosta D."/>
            <person name="Garbus I."/>
            <person name="Selva J.P."/>
            <person name="Gallo C.A."/>
            <person name="Diaz A."/>
            <person name="Albertini E."/>
            <person name="Caccamo M."/>
            <person name="Echenique V."/>
        </authorList>
    </citation>
    <scope>NUCLEOTIDE SEQUENCE [LARGE SCALE GENOMIC DNA]</scope>
    <source>
        <strain evidence="4">cv. Victoria</strain>
        <tissue evidence="3">Leaf</tissue>
    </source>
</reference>
<dbReference type="Gramene" id="TVU16929">
    <property type="protein sequence ID" value="TVU16929"/>
    <property type="gene ID" value="EJB05_32933"/>
</dbReference>
<dbReference type="EMBL" id="RWGY01000029">
    <property type="protein sequence ID" value="TVU16929.1"/>
    <property type="molecule type" value="Genomic_DNA"/>
</dbReference>
<dbReference type="Pfam" id="PF12937">
    <property type="entry name" value="F-box-like"/>
    <property type="match status" value="1"/>
</dbReference>
<dbReference type="Proteomes" id="UP000324897">
    <property type="component" value="Chromosome 7"/>
</dbReference>
<gene>
    <name evidence="3" type="ORF">EJB05_32933</name>
</gene>
<feature type="region of interest" description="Disordered" evidence="1">
    <location>
        <begin position="303"/>
        <end position="356"/>
    </location>
</feature>
<feature type="domain" description="F-box" evidence="2">
    <location>
        <begin position="180"/>
        <end position="229"/>
    </location>
</feature>
<dbReference type="Gene3D" id="1.20.1280.50">
    <property type="match status" value="1"/>
</dbReference>
<dbReference type="OrthoDB" id="101791at2759"/>
<sequence length="356" mass="40495">MATLLQKFVGAEQWDGEDMVGRLGLLMHAAFLAVGFHPYGATPASGHLLKAASKAGSSRRLSRYYTVPELARREGADAAVLLVCARGGGDVALLAFLTTERHLGGVYRERLDLAAPSVFAPPLLLWRGVYGRERLPAAAQLLSRALRDAEPWASRVCWGLAGGVCWDLRVELCRRNGLRLTGLMSLPDDVKAEILKRLDDGKDLARVECTCTQLRELVVDRDAELWKPLYEEALMRRRRRTRGWLYHPWFLLDSSSSDDDEEEVVSWKRKYVQARPLPSWPRIRLRRRLFSFWDTDYHLGGLQDPPEEEEEEKVSTRAVGAGVPRRKVPRSEFKKKRHGSGAINSPSSRYRWKHRR</sequence>
<dbReference type="AlphaFoldDB" id="A0A5J9TZW7"/>
<dbReference type="PANTHER" id="PTHR34791:SF4">
    <property type="entry name" value="F-BOX DOMAIN CONTAINING PROTEIN"/>
    <property type="match status" value="1"/>
</dbReference>
<keyword evidence="4" id="KW-1185">Reference proteome</keyword>
<organism evidence="3 4">
    <name type="scientific">Eragrostis curvula</name>
    <name type="common">weeping love grass</name>
    <dbReference type="NCBI Taxonomy" id="38414"/>
    <lineage>
        <taxon>Eukaryota</taxon>
        <taxon>Viridiplantae</taxon>
        <taxon>Streptophyta</taxon>
        <taxon>Embryophyta</taxon>
        <taxon>Tracheophyta</taxon>
        <taxon>Spermatophyta</taxon>
        <taxon>Magnoliopsida</taxon>
        <taxon>Liliopsida</taxon>
        <taxon>Poales</taxon>
        <taxon>Poaceae</taxon>
        <taxon>PACMAD clade</taxon>
        <taxon>Chloridoideae</taxon>
        <taxon>Eragrostideae</taxon>
        <taxon>Eragrostidinae</taxon>
        <taxon>Eragrostis</taxon>
    </lineage>
</organism>
<dbReference type="SUPFAM" id="SSF81383">
    <property type="entry name" value="F-box domain"/>
    <property type="match status" value="1"/>
</dbReference>
<feature type="non-terminal residue" evidence="3">
    <location>
        <position position="1"/>
    </location>
</feature>
<evidence type="ECO:0000313" key="3">
    <source>
        <dbReference type="EMBL" id="TVU16929.1"/>
    </source>
</evidence>
<dbReference type="PROSITE" id="PS50181">
    <property type="entry name" value="FBOX"/>
    <property type="match status" value="1"/>
</dbReference>
<proteinExistence type="predicted"/>
<protein>
    <recommendedName>
        <fullName evidence="2">F-box domain-containing protein</fullName>
    </recommendedName>
</protein>
<dbReference type="PANTHER" id="PTHR34791">
    <property type="entry name" value="OS02G0272100 PROTEIN"/>
    <property type="match status" value="1"/>
</dbReference>
<feature type="compositionally biased region" description="Basic residues" evidence="1">
    <location>
        <begin position="324"/>
        <end position="339"/>
    </location>
</feature>
<comment type="caution">
    <text evidence="3">The sequence shown here is derived from an EMBL/GenBank/DDBJ whole genome shotgun (WGS) entry which is preliminary data.</text>
</comment>
<accession>A0A5J9TZW7</accession>
<dbReference type="InterPro" id="IPR036047">
    <property type="entry name" value="F-box-like_dom_sf"/>
</dbReference>
<evidence type="ECO:0000313" key="4">
    <source>
        <dbReference type="Proteomes" id="UP000324897"/>
    </source>
</evidence>
<name>A0A5J9TZW7_9POAL</name>
<dbReference type="InterPro" id="IPR001810">
    <property type="entry name" value="F-box_dom"/>
</dbReference>
<dbReference type="SMART" id="SM00256">
    <property type="entry name" value="FBOX"/>
    <property type="match status" value="1"/>
</dbReference>
<evidence type="ECO:0000259" key="2">
    <source>
        <dbReference type="PROSITE" id="PS50181"/>
    </source>
</evidence>